<name>A0A5Q2RI95_9ACTN</name>
<evidence type="ECO:0000313" key="2">
    <source>
        <dbReference type="EMBL" id="QGG93717.1"/>
    </source>
</evidence>
<dbReference type="Proteomes" id="UP000334019">
    <property type="component" value="Chromosome"/>
</dbReference>
<keyword evidence="3" id="KW-1185">Reference proteome</keyword>
<dbReference type="PANTHER" id="PTHR43734:SF1">
    <property type="entry name" value="PHYTOENE DESATURASE"/>
    <property type="match status" value="1"/>
</dbReference>
<dbReference type="Gene3D" id="3.90.660.20">
    <property type="entry name" value="Protoporphyrinogen oxidase, mitochondrial, domain 2"/>
    <property type="match status" value="1"/>
</dbReference>
<accession>A0A5Q2RI95</accession>
<dbReference type="InterPro" id="IPR036188">
    <property type="entry name" value="FAD/NAD-bd_sf"/>
</dbReference>
<dbReference type="EMBL" id="CP045851">
    <property type="protein sequence ID" value="QGG93717.1"/>
    <property type="molecule type" value="Genomic_DNA"/>
</dbReference>
<dbReference type="Pfam" id="PF01593">
    <property type="entry name" value="Amino_oxidase"/>
    <property type="match status" value="1"/>
</dbReference>
<dbReference type="InterPro" id="IPR002937">
    <property type="entry name" value="Amino_oxidase"/>
</dbReference>
<evidence type="ECO:0000313" key="3">
    <source>
        <dbReference type="Proteomes" id="UP000334019"/>
    </source>
</evidence>
<dbReference type="PANTHER" id="PTHR43734">
    <property type="entry name" value="PHYTOENE DESATURASE"/>
    <property type="match status" value="1"/>
</dbReference>
<gene>
    <name evidence="2" type="ORF">GH723_00545</name>
</gene>
<dbReference type="SUPFAM" id="SSF51905">
    <property type="entry name" value="FAD/NAD(P)-binding domain"/>
    <property type="match status" value="1"/>
</dbReference>
<protein>
    <submittedName>
        <fullName evidence="2">FAD-dependent oxidoreductase</fullName>
    </submittedName>
</protein>
<dbReference type="AlphaFoldDB" id="A0A5Q2RI95"/>
<evidence type="ECO:0000259" key="1">
    <source>
        <dbReference type="Pfam" id="PF01593"/>
    </source>
</evidence>
<dbReference type="KEGG" id="atq:GH723_00545"/>
<sequence length="475" mass="49416">MPTVSYSRRCRERSISAVKHHGGCHTWRRRLVRWVSTTEESDAVSETRTERRRDVIVVGGGLAGLVAACTAARAGADVLLVEGRDLGGRARTDRRQGFTFNRGPRALYVDGQAAPVLADLGVRTDRGGAPDTSAARGLRGGQLHVVPQGPMSLLRTTLVSARQKPTVAAVTARIPRLDPERFAGLTADQAIDRLRLPAAGADLLRALVRLTTYAAATDELDGVAAIRQLQLGLTTGVRYLDGGWQTLVDDLARRATELGVEVRRDTAVQALAPSADGNVEVRTSSGDLLAGTAVVATGTPAAATALLGRPVAESGRLGPPALAACLELGLRRPPAVPFVIGIDEPVYLSTHCPPADLAPEGGAVVHVMRYLRSDDADRSDEVRSALRALAARAGIAPGDVVEERFLARMTVTGALPTAATGGLAGRPPVEDPTRPGVLLAGDWVGPDGLLADAAASSAATAGRLAAARGARLAVA</sequence>
<reference evidence="2 3" key="1">
    <citation type="submission" date="2019-11" db="EMBL/GenBank/DDBJ databases">
        <authorList>
            <person name="He Y."/>
        </authorList>
    </citation>
    <scope>NUCLEOTIDE SEQUENCE [LARGE SCALE GENOMIC DNA]</scope>
    <source>
        <strain evidence="2 3">SCSIO 58843</strain>
    </source>
</reference>
<dbReference type="GO" id="GO:0016491">
    <property type="term" value="F:oxidoreductase activity"/>
    <property type="evidence" value="ECO:0007669"/>
    <property type="project" value="InterPro"/>
</dbReference>
<proteinExistence type="predicted"/>
<dbReference type="Gene3D" id="3.50.50.60">
    <property type="entry name" value="FAD/NAD(P)-binding domain"/>
    <property type="match status" value="2"/>
</dbReference>
<organism evidence="2 3">
    <name type="scientific">Actinomarinicola tropica</name>
    <dbReference type="NCBI Taxonomy" id="2789776"/>
    <lineage>
        <taxon>Bacteria</taxon>
        <taxon>Bacillati</taxon>
        <taxon>Actinomycetota</taxon>
        <taxon>Acidimicrobiia</taxon>
        <taxon>Acidimicrobiales</taxon>
        <taxon>Iamiaceae</taxon>
        <taxon>Actinomarinicola</taxon>
    </lineage>
</organism>
<feature type="domain" description="Amine oxidase" evidence="1">
    <location>
        <begin position="62"/>
        <end position="463"/>
    </location>
</feature>